<keyword evidence="1" id="KW-0472">Membrane</keyword>
<dbReference type="EMBL" id="MU155373">
    <property type="protein sequence ID" value="KAF9474547.1"/>
    <property type="molecule type" value="Genomic_DNA"/>
</dbReference>
<protein>
    <submittedName>
        <fullName evidence="2">Uncharacterized protein</fullName>
    </submittedName>
</protein>
<proteinExistence type="predicted"/>
<comment type="caution">
    <text evidence="2">The sequence shown here is derived from an EMBL/GenBank/DDBJ whole genome shotgun (WGS) entry which is preliminary data.</text>
</comment>
<accession>A0A9P6CQ07</accession>
<gene>
    <name evidence="2" type="ORF">BDN70DRAFT_310897</name>
</gene>
<dbReference type="AlphaFoldDB" id="A0A9P6CQ07"/>
<feature type="transmembrane region" description="Helical" evidence="1">
    <location>
        <begin position="82"/>
        <end position="106"/>
    </location>
</feature>
<evidence type="ECO:0000256" key="1">
    <source>
        <dbReference type="SAM" id="Phobius"/>
    </source>
</evidence>
<organism evidence="2 3">
    <name type="scientific">Pholiota conissans</name>
    <dbReference type="NCBI Taxonomy" id="109636"/>
    <lineage>
        <taxon>Eukaryota</taxon>
        <taxon>Fungi</taxon>
        <taxon>Dikarya</taxon>
        <taxon>Basidiomycota</taxon>
        <taxon>Agaricomycotina</taxon>
        <taxon>Agaricomycetes</taxon>
        <taxon>Agaricomycetidae</taxon>
        <taxon>Agaricales</taxon>
        <taxon>Agaricineae</taxon>
        <taxon>Strophariaceae</taxon>
        <taxon>Pholiota</taxon>
    </lineage>
</organism>
<reference evidence="2" key="1">
    <citation type="submission" date="2020-11" db="EMBL/GenBank/DDBJ databases">
        <authorList>
            <consortium name="DOE Joint Genome Institute"/>
            <person name="Ahrendt S."/>
            <person name="Riley R."/>
            <person name="Andreopoulos W."/>
            <person name="Labutti K."/>
            <person name="Pangilinan J."/>
            <person name="Ruiz-Duenas F.J."/>
            <person name="Barrasa J.M."/>
            <person name="Sanchez-Garcia M."/>
            <person name="Camarero S."/>
            <person name="Miyauchi S."/>
            <person name="Serrano A."/>
            <person name="Linde D."/>
            <person name="Babiker R."/>
            <person name="Drula E."/>
            <person name="Ayuso-Fernandez I."/>
            <person name="Pacheco R."/>
            <person name="Padilla G."/>
            <person name="Ferreira P."/>
            <person name="Barriuso J."/>
            <person name="Kellner H."/>
            <person name="Castanera R."/>
            <person name="Alfaro M."/>
            <person name="Ramirez L."/>
            <person name="Pisabarro A.G."/>
            <person name="Kuo A."/>
            <person name="Tritt A."/>
            <person name="Lipzen A."/>
            <person name="He G."/>
            <person name="Yan M."/>
            <person name="Ng V."/>
            <person name="Cullen D."/>
            <person name="Martin F."/>
            <person name="Rosso M.-N."/>
            <person name="Henrissat B."/>
            <person name="Hibbett D."/>
            <person name="Martinez A.T."/>
            <person name="Grigoriev I.V."/>
        </authorList>
    </citation>
    <scope>NUCLEOTIDE SEQUENCE</scope>
    <source>
        <strain evidence="2">CIRM-BRFM 674</strain>
    </source>
</reference>
<evidence type="ECO:0000313" key="2">
    <source>
        <dbReference type="EMBL" id="KAF9474547.1"/>
    </source>
</evidence>
<sequence length="256" mass="28923">MPPAHEKPQRESCPSLSTVHIPCIPEHRLFPPALPCYDASPAGLSCLSASPITFHIIIYPFRGDVIISARLSIYSHPFHLSLLPVCCSYLFPIISFLPFLVFILHVPSHTHFILPFYRFEIRCKTVGGIVLATTETHSFLLGRRRPHCGLERHDGFVFSYVSLAPGAGARRHCVTSRRLSPSYPHPHTLMIAWIIVFTLQVAFDSFCFLPFWMARYLIKLSRSGILVPYHRCRSSCVPTVSIIEYTPDVVPLIVTL</sequence>
<keyword evidence="1" id="KW-1133">Transmembrane helix</keyword>
<evidence type="ECO:0000313" key="3">
    <source>
        <dbReference type="Proteomes" id="UP000807469"/>
    </source>
</evidence>
<keyword evidence="3" id="KW-1185">Reference proteome</keyword>
<feature type="transmembrane region" description="Helical" evidence="1">
    <location>
        <begin position="190"/>
        <end position="212"/>
    </location>
</feature>
<keyword evidence="1" id="KW-0812">Transmembrane</keyword>
<name>A0A9P6CQ07_9AGAR</name>
<dbReference type="Proteomes" id="UP000807469">
    <property type="component" value="Unassembled WGS sequence"/>
</dbReference>
<feature type="transmembrane region" description="Helical" evidence="1">
    <location>
        <begin position="42"/>
        <end position="61"/>
    </location>
</feature>